<dbReference type="PATRIC" id="fig|56193.3.peg.4684"/>
<accession>A0A0M3AJX5</accession>
<evidence type="ECO:0000313" key="3">
    <source>
        <dbReference type="Proteomes" id="UP000033874"/>
    </source>
</evidence>
<keyword evidence="1" id="KW-0472">Membrane</keyword>
<keyword evidence="1" id="KW-0812">Transmembrane</keyword>
<proteinExistence type="predicted"/>
<dbReference type="EMBL" id="LBIC01000012">
    <property type="protein sequence ID" value="KKW90160.1"/>
    <property type="molecule type" value="Genomic_DNA"/>
</dbReference>
<keyword evidence="1" id="KW-1133">Transmembrane helix</keyword>
<evidence type="ECO:0000313" key="2">
    <source>
        <dbReference type="EMBL" id="KKW90160.1"/>
    </source>
</evidence>
<organism evidence="2 3">
    <name type="scientific">Sphingobium chungbukense</name>
    <dbReference type="NCBI Taxonomy" id="56193"/>
    <lineage>
        <taxon>Bacteria</taxon>
        <taxon>Pseudomonadati</taxon>
        <taxon>Pseudomonadota</taxon>
        <taxon>Alphaproteobacteria</taxon>
        <taxon>Sphingomonadales</taxon>
        <taxon>Sphingomonadaceae</taxon>
        <taxon>Sphingobium</taxon>
    </lineage>
</organism>
<feature type="transmembrane region" description="Helical" evidence="1">
    <location>
        <begin position="43"/>
        <end position="67"/>
    </location>
</feature>
<reference evidence="2 3" key="1">
    <citation type="submission" date="2015-04" db="EMBL/GenBank/DDBJ databases">
        <title>Genome sequence of aromatic hydrocarbons-degrading Sphingobium chungbukense DJ77.</title>
        <authorList>
            <person name="Kim Y.-C."/>
            <person name="Chae J.-C."/>
        </authorList>
    </citation>
    <scope>NUCLEOTIDE SEQUENCE [LARGE SCALE GENOMIC DNA]</scope>
    <source>
        <strain evidence="2 3">DJ77</strain>
    </source>
</reference>
<evidence type="ECO:0000256" key="1">
    <source>
        <dbReference type="SAM" id="Phobius"/>
    </source>
</evidence>
<dbReference type="RefSeq" id="WP_046765781.1">
    <property type="nucleotide sequence ID" value="NZ_LBIC01000012.1"/>
</dbReference>
<dbReference type="STRING" id="56193.YP76_22275"/>
<name>A0A0M3AJX5_9SPHN</name>
<protein>
    <submittedName>
        <fullName evidence="2">Uncharacterized protein</fullName>
    </submittedName>
</protein>
<comment type="caution">
    <text evidence="2">The sequence shown here is derived from an EMBL/GenBank/DDBJ whole genome shotgun (WGS) entry which is preliminary data.</text>
</comment>
<dbReference type="Proteomes" id="UP000033874">
    <property type="component" value="Unassembled WGS sequence"/>
</dbReference>
<keyword evidence="3" id="KW-1185">Reference proteome</keyword>
<dbReference type="AlphaFoldDB" id="A0A0M3AJX5"/>
<sequence>MRGILSSSPSQMAIRVLVGTHLLLLVQAVVVLASEPKLDWQLTLIIAGAALMGVSGLITAIHGGNAADQAIWRPRSRARNIKGHR</sequence>
<gene>
    <name evidence="2" type="ORF">YP76_22275</name>
</gene>